<comment type="caution">
    <text evidence="2">The sequence shown here is derived from an EMBL/GenBank/DDBJ whole genome shotgun (WGS) entry which is preliminary data.</text>
</comment>
<keyword evidence="3" id="KW-1185">Reference proteome</keyword>
<evidence type="ECO:0000313" key="3">
    <source>
        <dbReference type="Proteomes" id="UP000265419"/>
    </source>
</evidence>
<reference evidence="2 3" key="1">
    <citation type="submission" date="2018-07" db="EMBL/GenBank/DDBJ databases">
        <title>Arthrobacter sp. nov., isolated from raw cow's milk with high bacterial count.</title>
        <authorList>
            <person name="Hahne J."/>
            <person name="Isele D."/>
            <person name="Lipski A."/>
        </authorList>
    </citation>
    <scope>NUCLEOTIDE SEQUENCE [LARGE SCALE GENOMIC DNA]</scope>
    <source>
        <strain evidence="2 3">JZ R-35</strain>
    </source>
</reference>
<comment type="similarity">
    <text evidence="1">Belongs to the ROK (NagC/XylR) family.</text>
</comment>
<dbReference type="InterPro" id="IPR036390">
    <property type="entry name" value="WH_DNA-bd_sf"/>
</dbReference>
<dbReference type="Pfam" id="PF00480">
    <property type="entry name" value="ROK"/>
    <property type="match status" value="1"/>
</dbReference>
<dbReference type="PANTHER" id="PTHR18964">
    <property type="entry name" value="ROK (REPRESSOR, ORF, KINASE) FAMILY"/>
    <property type="match status" value="1"/>
</dbReference>
<dbReference type="SUPFAM" id="SSF46785">
    <property type="entry name" value="Winged helix' DNA-binding domain"/>
    <property type="match status" value="1"/>
</dbReference>
<dbReference type="InterPro" id="IPR000600">
    <property type="entry name" value="ROK"/>
</dbReference>
<dbReference type="InterPro" id="IPR036388">
    <property type="entry name" value="WH-like_DNA-bd_sf"/>
</dbReference>
<evidence type="ECO:0000313" key="2">
    <source>
        <dbReference type="EMBL" id="RII42382.1"/>
    </source>
</evidence>
<name>A0A399JE80_9MICC</name>
<dbReference type="PROSITE" id="PS01125">
    <property type="entry name" value="ROK"/>
    <property type="match status" value="1"/>
</dbReference>
<dbReference type="PANTHER" id="PTHR18964:SF173">
    <property type="entry name" value="GLUCOKINASE"/>
    <property type="match status" value="1"/>
</dbReference>
<protein>
    <submittedName>
        <fullName evidence="2">ROK family transcriptional regulator</fullName>
    </submittedName>
</protein>
<dbReference type="RefSeq" id="WP_119424511.1">
    <property type="nucleotide sequence ID" value="NZ_QQXK01000012.1"/>
</dbReference>
<evidence type="ECO:0000256" key="1">
    <source>
        <dbReference type="ARBA" id="ARBA00006479"/>
    </source>
</evidence>
<proteinExistence type="inferred from homology"/>
<sequence>MQRGTNLGRLGGYNQAVVLESIRRASDGVSRVELAASTGLSPQTISNVVRRLLDGQWVREAGTVISGPGKPRTLVELVPDRLVSVGIHLDPSVLTYVIVDLRGNILERHRAPLPGAASPQETLDAMVAEVNALIAASGYQRENVVGVGIAAPGPVDVEGGRLVQPPLLTGWNEVALVEPLREALGLEVLLAKDTVAAATAEVWVGAGQTLADFVSVYVGTGVGAGLVLGGSVLAGQTGNAGELGHVLSGSVVPEVCSVCGRHDCLAVNLNFDTIVRRGREAGIDVPDVSGRPLSEHIAAATQVMAEAAHGNVAASEVARELAAHVSLAVGHIASLLDVDQVVICGPLWEVLRGFAEGTVTEHINLNFRGTLPRDVVVTSSELGGWIAAIGGACVVLEDLLAPKTSGLLLR</sequence>
<dbReference type="EMBL" id="QQXK01000012">
    <property type="protein sequence ID" value="RII42382.1"/>
    <property type="molecule type" value="Genomic_DNA"/>
</dbReference>
<dbReference type="Gene3D" id="1.10.10.10">
    <property type="entry name" value="Winged helix-like DNA-binding domain superfamily/Winged helix DNA-binding domain"/>
    <property type="match status" value="1"/>
</dbReference>
<gene>
    <name evidence="2" type="ORF">DWB68_07435</name>
</gene>
<dbReference type="InterPro" id="IPR043129">
    <property type="entry name" value="ATPase_NBD"/>
</dbReference>
<dbReference type="AlphaFoldDB" id="A0A399JE80"/>
<dbReference type="Gene3D" id="3.30.420.40">
    <property type="match status" value="2"/>
</dbReference>
<dbReference type="Proteomes" id="UP000265419">
    <property type="component" value="Unassembled WGS sequence"/>
</dbReference>
<dbReference type="SUPFAM" id="SSF53067">
    <property type="entry name" value="Actin-like ATPase domain"/>
    <property type="match status" value="1"/>
</dbReference>
<accession>A0A399JE80</accession>
<organism evidence="2 3">
    <name type="scientific">Galactobacter valiniphilus</name>
    <dbReference type="NCBI Taxonomy" id="2676122"/>
    <lineage>
        <taxon>Bacteria</taxon>
        <taxon>Bacillati</taxon>
        <taxon>Actinomycetota</taxon>
        <taxon>Actinomycetes</taxon>
        <taxon>Micrococcales</taxon>
        <taxon>Micrococcaceae</taxon>
        <taxon>Galactobacter</taxon>
    </lineage>
</organism>
<dbReference type="InterPro" id="IPR049874">
    <property type="entry name" value="ROK_cs"/>
</dbReference>